<evidence type="ECO:0000259" key="9">
    <source>
        <dbReference type="PROSITE" id="PS51986"/>
    </source>
</evidence>
<protein>
    <submittedName>
        <fullName evidence="11">Type III glutamate--ammonia ligase</fullName>
        <ecNumber evidence="11">6.3.1.2</ecNumber>
    </submittedName>
</protein>
<dbReference type="InterPro" id="IPR014746">
    <property type="entry name" value="Gln_synth/guanido_kin_cat_dom"/>
</dbReference>
<organism evidence="11 12">
    <name type="scientific">Aeribacillus composti</name>
    <dbReference type="NCBI Taxonomy" id="1868734"/>
    <lineage>
        <taxon>Bacteria</taxon>
        <taxon>Bacillati</taxon>
        <taxon>Bacillota</taxon>
        <taxon>Bacilli</taxon>
        <taxon>Bacillales</taxon>
        <taxon>Bacillaceae</taxon>
        <taxon>Aeribacillus</taxon>
    </lineage>
</organism>
<evidence type="ECO:0000313" key="12">
    <source>
        <dbReference type="Proteomes" id="UP001303701"/>
    </source>
</evidence>
<dbReference type="InterPro" id="IPR036651">
    <property type="entry name" value="Gln_synt_N_sf"/>
</dbReference>
<dbReference type="InterPro" id="IPR008146">
    <property type="entry name" value="Gln_synth_cat_dom"/>
</dbReference>
<dbReference type="PANTHER" id="PTHR43785">
    <property type="entry name" value="GAMMA-GLUTAMYLPUTRESCINE SYNTHETASE"/>
    <property type="match status" value="1"/>
</dbReference>
<evidence type="ECO:0000256" key="3">
    <source>
        <dbReference type="ARBA" id="ARBA00022598"/>
    </source>
</evidence>
<evidence type="ECO:0000256" key="5">
    <source>
        <dbReference type="ARBA" id="ARBA00022840"/>
    </source>
</evidence>
<evidence type="ECO:0000256" key="4">
    <source>
        <dbReference type="ARBA" id="ARBA00022741"/>
    </source>
</evidence>
<dbReference type="NCBIfam" id="TIGR03105">
    <property type="entry name" value="gln_synth_III"/>
    <property type="match status" value="1"/>
</dbReference>
<reference evidence="11 12" key="1">
    <citation type="submission" date="2023-09" db="EMBL/GenBank/DDBJ databases">
        <title>Different Types of Thermotolerant Ring-Cleaving Dioxygenases derived from Aeribacillus composti HB-1 applied for multiple aromatic hydrocarbons removal.</title>
        <authorList>
            <person name="Cao L."/>
            <person name="Li M."/>
            <person name="Ma T."/>
        </authorList>
    </citation>
    <scope>NUCLEOTIDE SEQUENCE [LARGE SCALE GENOMIC DNA]</scope>
    <source>
        <strain evidence="11 12">HB-1</strain>
    </source>
</reference>
<keyword evidence="3 11" id="KW-0436">Ligase</keyword>
<keyword evidence="4" id="KW-0547">Nucleotide-binding</keyword>
<evidence type="ECO:0000259" key="10">
    <source>
        <dbReference type="PROSITE" id="PS51987"/>
    </source>
</evidence>
<dbReference type="PROSITE" id="PS00181">
    <property type="entry name" value="GLNA_ATP"/>
    <property type="match status" value="1"/>
</dbReference>
<dbReference type="EMBL" id="CP134501">
    <property type="protein sequence ID" value="WNF34276.1"/>
    <property type="molecule type" value="Genomic_DNA"/>
</dbReference>
<accession>A0ABY9WLW6</accession>
<dbReference type="Gene3D" id="3.10.20.70">
    <property type="entry name" value="Glutamine synthetase, N-terminal domain"/>
    <property type="match status" value="1"/>
</dbReference>
<feature type="domain" description="GS beta-grasp" evidence="9">
    <location>
        <begin position="22"/>
        <end position="105"/>
    </location>
</feature>
<dbReference type="InterPro" id="IPR027303">
    <property type="entry name" value="Gln_synth_gly_rich_site"/>
</dbReference>
<dbReference type="GeneID" id="301125577"/>
<sequence length="452" mass="50670">MIGIVESNNKVLEETLKYIEGKKIKLALASFSDLNGSLRAKLIPSSRLQSVCQSGAGFAGFAVGDLGHGPHDPDILCIPDLRSMTILPWNKEIAWFAGTLTEDGTPWPFCTRTILLNVLTQAKSMGYTMKTGVEPEFFLVKQGEDGKIAPFDEQDKELKPCYQQQALMRNIEFLGTLIEYMNELKWNVTQADHEDANGQFEINFDFSDAVTSADRHTFFKYMIRTMAEERGLIATFMPKPFSNLTGNGCHMHLSLWDEREERNVFEDAHDPKGFGLSAVAYHFIAGILNHAKALAAIVCPTVNSYKRLGALNSSSGSTWAPNFISYGGNNRTQLIRIPDAGRIEFRAMDGSCNPYLATAAILAAGLDGIEKRMDPGDPFNGNLYMFHSIENEFDKLPSTLNEAIEALESDEVLVKALGETFMETFIKRKKAEWKEYHDYVSEWEVEKYLKGY</sequence>
<keyword evidence="12" id="KW-1185">Reference proteome</keyword>
<comment type="cofactor">
    <cofactor evidence="1">
        <name>Mg(2+)</name>
        <dbReference type="ChEBI" id="CHEBI:18420"/>
    </cofactor>
</comment>
<feature type="domain" description="GS catalytic" evidence="10">
    <location>
        <begin position="111"/>
        <end position="452"/>
    </location>
</feature>
<dbReference type="Gene3D" id="3.30.590.10">
    <property type="entry name" value="Glutamine synthetase/guanido kinase, catalytic domain"/>
    <property type="match status" value="1"/>
</dbReference>
<dbReference type="InterPro" id="IPR008147">
    <property type="entry name" value="Gln_synt_N"/>
</dbReference>
<dbReference type="Pfam" id="PF00120">
    <property type="entry name" value="Gln-synt_C"/>
    <property type="match status" value="1"/>
</dbReference>
<dbReference type="EC" id="6.3.1.2" evidence="11"/>
<keyword evidence="5" id="KW-0067">ATP-binding</keyword>
<name>A0ABY9WLW6_9BACI</name>
<evidence type="ECO:0000256" key="2">
    <source>
        <dbReference type="ARBA" id="ARBA00009897"/>
    </source>
</evidence>
<keyword evidence="6" id="KW-0460">Magnesium</keyword>
<evidence type="ECO:0000313" key="11">
    <source>
        <dbReference type="EMBL" id="WNF34276.1"/>
    </source>
</evidence>
<comment type="similarity">
    <text evidence="2 7 8">Belongs to the glutamine synthetase family.</text>
</comment>
<dbReference type="PANTHER" id="PTHR43785:SF14">
    <property type="entry name" value="GLUTAMINE SYNTHETASE"/>
    <property type="match status" value="1"/>
</dbReference>
<dbReference type="Proteomes" id="UP001303701">
    <property type="component" value="Chromosome"/>
</dbReference>
<dbReference type="InterPro" id="IPR017536">
    <property type="entry name" value="Glutamine_synthetase_typeIII"/>
</dbReference>
<gene>
    <name evidence="11" type="primary">glnT</name>
    <name evidence="11" type="ORF">RI196_06350</name>
</gene>
<evidence type="ECO:0000256" key="8">
    <source>
        <dbReference type="RuleBase" id="RU000384"/>
    </source>
</evidence>
<dbReference type="PROSITE" id="PS51986">
    <property type="entry name" value="GS_BETA_GRASP"/>
    <property type="match status" value="1"/>
</dbReference>
<dbReference type="GO" id="GO:0004356">
    <property type="term" value="F:glutamine synthetase activity"/>
    <property type="evidence" value="ECO:0007669"/>
    <property type="project" value="UniProtKB-EC"/>
</dbReference>
<evidence type="ECO:0000256" key="7">
    <source>
        <dbReference type="PROSITE-ProRule" id="PRU01330"/>
    </source>
</evidence>
<dbReference type="SUPFAM" id="SSF55931">
    <property type="entry name" value="Glutamine synthetase/guanido kinase"/>
    <property type="match status" value="1"/>
</dbReference>
<proteinExistence type="inferred from homology"/>
<dbReference type="PROSITE" id="PS51987">
    <property type="entry name" value="GS_CATALYTIC"/>
    <property type="match status" value="1"/>
</dbReference>
<dbReference type="RefSeq" id="WP_199757349.1">
    <property type="nucleotide sequence ID" value="NZ_CP134501.1"/>
</dbReference>
<dbReference type="SUPFAM" id="SSF54368">
    <property type="entry name" value="Glutamine synthetase, N-terminal domain"/>
    <property type="match status" value="1"/>
</dbReference>
<evidence type="ECO:0000256" key="6">
    <source>
        <dbReference type="ARBA" id="ARBA00022842"/>
    </source>
</evidence>
<evidence type="ECO:0000256" key="1">
    <source>
        <dbReference type="ARBA" id="ARBA00001946"/>
    </source>
</evidence>
<dbReference type="SMART" id="SM01230">
    <property type="entry name" value="Gln-synt_C"/>
    <property type="match status" value="1"/>
</dbReference>